<keyword evidence="8" id="KW-1185">Reference proteome</keyword>
<dbReference type="InterPro" id="IPR027417">
    <property type="entry name" value="P-loop_NTPase"/>
</dbReference>
<dbReference type="RefSeq" id="WP_188511483.1">
    <property type="nucleotide sequence ID" value="NZ_BMGB01000002.1"/>
</dbReference>
<dbReference type="GO" id="GO:0003677">
    <property type="term" value="F:DNA binding"/>
    <property type="evidence" value="ECO:0007669"/>
    <property type="project" value="UniProtKB-UniRule"/>
</dbReference>
<protein>
    <submittedName>
        <fullName evidence="7">ABC transporter ATP-binding protein</fullName>
    </submittedName>
</protein>
<feature type="domain" description="SpoVT-AbrB" evidence="6">
    <location>
        <begin position="260"/>
        <end position="303"/>
    </location>
</feature>
<evidence type="ECO:0000313" key="7">
    <source>
        <dbReference type="EMBL" id="GGB12795.1"/>
    </source>
</evidence>
<dbReference type="InterPro" id="IPR003439">
    <property type="entry name" value="ABC_transporter-like_ATP-bd"/>
</dbReference>
<dbReference type="InterPro" id="IPR007159">
    <property type="entry name" value="SpoVT-AbrB_dom"/>
</dbReference>
<name>A0A916SQC3_9MICO</name>
<keyword evidence="4" id="KW-0238">DNA-binding</keyword>
<evidence type="ECO:0000259" key="5">
    <source>
        <dbReference type="PROSITE" id="PS50893"/>
    </source>
</evidence>
<dbReference type="InterPro" id="IPR003593">
    <property type="entry name" value="AAA+_ATPase"/>
</dbReference>
<dbReference type="GO" id="GO:0005524">
    <property type="term" value="F:ATP binding"/>
    <property type="evidence" value="ECO:0007669"/>
    <property type="project" value="UniProtKB-KW"/>
</dbReference>
<dbReference type="PANTHER" id="PTHR24220:SF685">
    <property type="entry name" value="ABC TRANSPORTER RELATED"/>
    <property type="match status" value="1"/>
</dbReference>
<dbReference type="GO" id="GO:0005886">
    <property type="term" value="C:plasma membrane"/>
    <property type="evidence" value="ECO:0007669"/>
    <property type="project" value="TreeGrafter"/>
</dbReference>
<evidence type="ECO:0000313" key="8">
    <source>
        <dbReference type="Proteomes" id="UP000606922"/>
    </source>
</evidence>
<dbReference type="PROSITE" id="PS50893">
    <property type="entry name" value="ABC_TRANSPORTER_2"/>
    <property type="match status" value="1"/>
</dbReference>
<feature type="domain" description="ABC transporter" evidence="5">
    <location>
        <begin position="20"/>
        <end position="261"/>
    </location>
</feature>
<comment type="caution">
    <text evidence="7">The sequence shown here is derived from an EMBL/GenBank/DDBJ whole genome shotgun (WGS) entry which is preliminary data.</text>
</comment>
<dbReference type="PANTHER" id="PTHR24220">
    <property type="entry name" value="IMPORT ATP-BINDING PROTEIN"/>
    <property type="match status" value="1"/>
</dbReference>
<dbReference type="CDD" id="cd03255">
    <property type="entry name" value="ABC_MJ0796_LolCDE_FtsE"/>
    <property type="match status" value="1"/>
</dbReference>
<dbReference type="GO" id="GO:0016887">
    <property type="term" value="F:ATP hydrolysis activity"/>
    <property type="evidence" value="ECO:0007669"/>
    <property type="project" value="InterPro"/>
</dbReference>
<dbReference type="GO" id="GO:0022857">
    <property type="term" value="F:transmembrane transporter activity"/>
    <property type="evidence" value="ECO:0007669"/>
    <property type="project" value="TreeGrafter"/>
</dbReference>
<keyword evidence="3 7" id="KW-0067">ATP-binding</keyword>
<dbReference type="PROSITE" id="PS51740">
    <property type="entry name" value="SPOVT_ABRB"/>
    <property type="match status" value="1"/>
</dbReference>
<dbReference type="Gene3D" id="3.40.50.300">
    <property type="entry name" value="P-loop containing nucleotide triphosphate hydrolases"/>
    <property type="match status" value="1"/>
</dbReference>
<dbReference type="EMBL" id="BMGB01000002">
    <property type="protein sequence ID" value="GGB12795.1"/>
    <property type="molecule type" value="Genomic_DNA"/>
</dbReference>
<evidence type="ECO:0000256" key="4">
    <source>
        <dbReference type="PROSITE-ProRule" id="PRU01076"/>
    </source>
</evidence>
<organism evidence="7 8">
    <name type="scientific">Conyzicola nivalis</name>
    <dbReference type="NCBI Taxonomy" id="1477021"/>
    <lineage>
        <taxon>Bacteria</taxon>
        <taxon>Bacillati</taxon>
        <taxon>Actinomycetota</taxon>
        <taxon>Actinomycetes</taxon>
        <taxon>Micrococcales</taxon>
        <taxon>Microbacteriaceae</taxon>
        <taxon>Conyzicola</taxon>
    </lineage>
</organism>
<accession>A0A916SQC3</accession>
<reference evidence="7" key="1">
    <citation type="journal article" date="2014" name="Int. J. Syst. Evol. Microbiol.">
        <title>Complete genome sequence of Corynebacterium casei LMG S-19264T (=DSM 44701T), isolated from a smear-ripened cheese.</title>
        <authorList>
            <consortium name="US DOE Joint Genome Institute (JGI-PGF)"/>
            <person name="Walter F."/>
            <person name="Albersmeier A."/>
            <person name="Kalinowski J."/>
            <person name="Ruckert C."/>
        </authorList>
    </citation>
    <scope>NUCLEOTIDE SEQUENCE</scope>
    <source>
        <strain evidence="7">CGMCC 1.12813</strain>
    </source>
</reference>
<dbReference type="InterPro" id="IPR017871">
    <property type="entry name" value="ABC_transporter-like_CS"/>
</dbReference>
<dbReference type="SMART" id="SM00382">
    <property type="entry name" value="AAA"/>
    <property type="match status" value="1"/>
</dbReference>
<dbReference type="Pfam" id="PF00005">
    <property type="entry name" value="ABC_tran"/>
    <property type="match status" value="1"/>
</dbReference>
<reference evidence="7" key="2">
    <citation type="submission" date="2020-09" db="EMBL/GenBank/DDBJ databases">
        <authorList>
            <person name="Sun Q."/>
            <person name="Zhou Y."/>
        </authorList>
    </citation>
    <scope>NUCLEOTIDE SEQUENCE</scope>
    <source>
        <strain evidence="7">CGMCC 1.12813</strain>
    </source>
</reference>
<evidence type="ECO:0000256" key="2">
    <source>
        <dbReference type="ARBA" id="ARBA00022741"/>
    </source>
</evidence>
<evidence type="ECO:0000256" key="1">
    <source>
        <dbReference type="ARBA" id="ARBA00022448"/>
    </source>
</evidence>
<gene>
    <name evidence="7" type="ORF">GCM10010979_28970</name>
</gene>
<dbReference type="PROSITE" id="PS00211">
    <property type="entry name" value="ABC_TRANSPORTER_1"/>
    <property type="match status" value="1"/>
</dbReference>
<evidence type="ECO:0000256" key="3">
    <source>
        <dbReference type="ARBA" id="ARBA00022840"/>
    </source>
</evidence>
<dbReference type="InterPro" id="IPR015854">
    <property type="entry name" value="ABC_transpr_LolD-like"/>
</dbReference>
<proteinExistence type="predicted"/>
<dbReference type="InterPro" id="IPR017911">
    <property type="entry name" value="MacB-like_ATP-bd"/>
</dbReference>
<dbReference type="Proteomes" id="UP000606922">
    <property type="component" value="Unassembled WGS sequence"/>
</dbReference>
<evidence type="ECO:0000259" key="6">
    <source>
        <dbReference type="PROSITE" id="PS51740"/>
    </source>
</evidence>
<keyword evidence="1" id="KW-0813">Transport</keyword>
<dbReference type="SUPFAM" id="SSF52540">
    <property type="entry name" value="P-loop containing nucleoside triphosphate hydrolases"/>
    <property type="match status" value="1"/>
</dbReference>
<dbReference type="AlphaFoldDB" id="A0A916SQC3"/>
<sequence>MTQTDAPARPASEFGADALIVCDNVVRIYQVEQIEVQALQGLDLLVDRGEMIAIVGASGSGKSTLLNVLSGLDVPTAGRARVGDWDLLRMSAADRLAYRRSVVGFVWQQTSRNLLPYLSAAENVALPMSFAGVRARARARRTAELLEAMGMGAKADRRPGELSGGEQQRVAIAVSLANRPQVLFADEPTGELDTATGADVFAALRTANTSFGTTVVIVTHDSDVSGQVQRTVAIRDGRTSSEVVRRTEIDEWGTSAVIAEEYAMLDRAGRLQLPADYRKALGLRSRVRLDLASDHVGVWPDRAPDGDAK</sequence>
<keyword evidence="2" id="KW-0547">Nucleotide-binding</keyword>